<accession>A0A4V3YXC1</accession>
<comment type="caution">
    <text evidence="8">The sequence shown here is derived from an EMBL/GenBank/DDBJ whole genome shotgun (WGS) entry which is preliminary data.</text>
</comment>
<evidence type="ECO:0000256" key="3">
    <source>
        <dbReference type="ARBA" id="ARBA00022801"/>
    </source>
</evidence>
<proteinExistence type="inferred from homology"/>
<reference evidence="8 9" key="1">
    <citation type="submission" date="2019-04" db="EMBL/GenBank/DDBJ databases">
        <title>Lampropedia sp YIM MLB12 draf genome.</title>
        <authorList>
            <person name="Wang Y.-X."/>
        </authorList>
    </citation>
    <scope>NUCLEOTIDE SEQUENCE [LARGE SCALE GENOMIC DNA]</scope>
    <source>
        <strain evidence="8 9">YIM MLB12</strain>
    </source>
</reference>
<evidence type="ECO:0000256" key="5">
    <source>
        <dbReference type="SAM" id="MobiDB-lite"/>
    </source>
</evidence>
<dbReference type="InterPro" id="IPR047272">
    <property type="entry name" value="S49_SppA_C"/>
</dbReference>
<keyword evidence="2" id="KW-0645">Protease</keyword>
<name>A0A4V3YXC1_9BURK</name>
<evidence type="ECO:0000256" key="6">
    <source>
        <dbReference type="SAM" id="Phobius"/>
    </source>
</evidence>
<evidence type="ECO:0000313" key="8">
    <source>
        <dbReference type="EMBL" id="THJ34622.1"/>
    </source>
</evidence>
<dbReference type="InterPro" id="IPR002142">
    <property type="entry name" value="Peptidase_S49"/>
</dbReference>
<keyword evidence="4" id="KW-0720">Serine protease</keyword>
<sequence length="372" mass="40495">MSPYQEEPNSSGANERKDAAASPSAEDVWTTRPGGTRQEQSPLASREAQLAAKKRKGKPEGDWERSVLEKLAFASLKEQRRARRWKLFFTILFFGYIGFITWSVMRSNTLSAIEPRSHTAVVNIKGAISDDSEASAQHVLRSLKEAFEAPNAKAVVLHINSPGGSPVQAGIIHDEIVRLKDKHKKPVYAAIGELGASAAYYIAVAADEIYVDKASMVGSIGVLMNGFGFTGTMDKLGVQRRLIAAGEHKGFLDPFSPENPADVEHARVMLYQIHQQFIEVVRAGRGDRLKETPNTFSGWVWTGEESIELGLADHIGSLYSVARDVVGADTLVDYTYKRGLADSIAKRLGASFGAGASNAAIKSISQGGWLYQ</sequence>
<dbReference type="SUPFAM" id="SSF52096">
    <property type="entry name" value="ClpP/crotonase"/>
    <property type="match status" value="1"/>
</dbReference>
<feature type="region of interest" description="Disordered" evidence="5">
    <location>
        <begin position="1"/>
        <end position="61"/>
    </location>
</feature>
<comment type="similarity">
    <text evidence="1">Belongs to the peptidase S49 family.</text>
</comment>
<organism evidence="8 9">
    <name type="scientific">Lampropedia aestuarii</name>
    <dbReference type="NCBI Taxonomy" id="2562762"/>
    <lineage>
        <taxon>Bacteria</taxon>
        <taxon>Pseudomonadati</taxon>
        <taxon>Pseudomonadota</taxon>
        <taxon>Betaproteobacteria</taxon>
        <taxon>Burkholderiales</taxon>
        <taxon>Comamonadaceae</taxon>
        <taxon>Lampropedia</taxon>
    </lineage>
</organism>
<evidence type="ECO:0000256" key="2">
    <source>
        <dbReference type="ARBA" id="ARBA00022670"/>
    </source>
</evidence>
<evidence type="ECO:0000256" key="1">
    <source>
        <dbReference type="ARBA" id="ARBA00008683"/>
    </source>
</evidence>
<protein>
    <submittedName>
        <fullName evidence="8">S49 family peptidase</fullName>
    </submittedName>
</protein>
<keyword evidence="9" id="KW-1185">Reference proteome</keyword>
<dbReference type="Gene3D" id="6.20.330.10">
    <property type="match status" value="1"/>
</dbReference>
<dbReference type="PANTHER" id="PTHR42987">
    <property type="entry name" value="PEPTIDASE S49"/>
    <property type="match status" value="1"/>
</dbReference>
<dbReference type="InterPro" id="IPR029045">
    <property type="entry name" value="ClpP/crotonase-like_dom_sf"/>
</dbReference>
<evidence type="ECO:0000256" key="4">
    <source>
        <dbReference type="ARBA" id="ARBA00022825"/>
    </source>
</evidence>
<dbReference type="EMBL" id="SSWX01000006">
    <property type="protein sequence ID" value="THJ34622.1"/>
    <property type="molecule type" value="Genomic_DNA"/>
</dbReference>
<gene>
    <name evidence="8" type="ORF">E8K88_06500</name>
</gene>
<dbReference type="Pfam" id="PF01343">
    <property type="entry name" value="Peptidase_S49"/>
    <property type="match status" value="1"/>
</dbReference>
<keyword evidence="3" id="KW-0378">Hydrolase</keyword>
<dbReference type="Gene3D" id="3.90.226.10">
    <property type="entry name" value="2-enoyl-CoA Hydratase, Chain A, domain 1"/>
    <property type="match status" value="1"/>
</dbReference>
<feature type="transmembrane region" description="Helical" evidence="6">
    <location>
        <begin position="87"/>
        <end position="105"/>
    </location>
</feature>
<keyword evidence="6" id="KW-0812">Transmembrane</keyword>
<evidence type="ECO:0000259" key="7">
    <source>
        <dbReference type="Pfam" id="PF01343"/>
    </source>
</evidence>
<dbReference type="GO" id="GO:0006508">
    <property type="term" value="P:proteolysis"/>
    <property type="evidence" value="ECO:0007669"/>
    <property type="project" value="UniProtKB-KW"/>
</dbReference>
<dbReference type="Proteomes" id="UP000306236">
    <property type="component" value="Unassembled WGS sequence"/>
</dbReference>
<keyword evidence="6" id="KW-1133">Transmembrane helix</keyword>
<dbReference type="PANTHER" id="PTHR42987:SF8">
    <property type="entry name" value="PROTEINASE"/>
    <property type="match status" value="1"/>
</dbReference>
<dbReference type="RefSeq" id="WP_136405832.1">
    <property type="nucleotide sequence ID" value="NZ_SSWX01000006.1"/>
</dbReference>
<dbReference type="CDD" id="cd07023">
    <property type="entry name" value="S49_Sppa_N_C"/>
    <property type="match status" value="1"/>
</dbReference>
<evidence type="ECO:0000313" key="9">
    <source>
        <dbReference type="Proteomes" id="UP000306236"/>
    </source>
</evidence>
<dbReference type="OrthoDB" id="9764363at2"/>
<keyword evidence="6" id="KW-0472">Membrane</keyword>
<feature type="domain" description="Peptidase S49" evidence="7">
    <location>
        <begin position="182"/>
        <end position="321"/>
    </location>
</feature>
<dbReference type="AlphaFoldDB" id="A0A4V3YXC1"/>
<dbReference type="GO" id="GO:0008236">
    <property type="term" value="F:serine-type peptidase activity"/>
    <property type="evidence" value="ECO:0007669"/>
    <property type="project" value="UniProtKB-KW"/>
</dbReference>